<feature type="compositionally biased region" description="Low complexity" evidence="1">
    <location>
        <begin position="726"/>
        <end position="746"/>
    </location>
</feature>
<feature type="compositionally biased region" description="Polar residues" evidence="1">
    <location>
        <begin position="537"/>
        <end position="549"/>
    </location>
</feature>
<feature type="region of interest" description="Disordered" evidence="1">
    <location>
        <begin position="886"/>
        <end position="920"/>
    </location>
</feature>
<feature type="compositionally biased region" description="Polar residues" evidence="1">
    <location>
        <begin position="790"/>
        <end position="801"/>
    </location>
</feature>
<reference evidence="2 3" key="1">
    <citation type="submission" date="2018-12" db="EMBL/GenBank/DDBJ databases">
        <title>Venturia inaequalis Genome Resource.</title>
        <authorList>
            <person name="Lichtner F.J."/>
        </authorList>
    </citation>
    <scope>NUCLEOTIDE SEQUENCE [LARGE SCALE GENOMIC DNA]</scope>
    <source>
        <strain evidence="2 3">120213</strain>
    </source>
</reference>
<feature type="region of interest" description="Disordered" evidence="1">
    <location>
        <begin position="657"/>
        <end position="746"/>
    </location>
</feature>
<organism evidence="2 3">
    <name type="scientific">Venturia inaequalis</name>
    <name type="common">Apple scab fungus</name>
    <dbReference type="NCBI Taxonomy" id="5025"/>
    <lineage>
        <taxon>Eukaryota</taxon>
        <taxon>Fungi</taxon>
        <taxon>Dikarya</taxon>
        <taxon>Ascomycota</taxon>
        <taxon>Pezizomycotina</taxon>
        <taxon>Dothideomycetes</taxon>
        <taxon>Pleosporomycetidae</taxon>
        <taxon>Venturiales</taxon>
        <taxon>Venturiaceae</taxon>
        <taxon>Venturia</taxon>
    </lineage>
</organism>
<feature type="compositionally biased region" description="Polar residues" evidence="1">
    <location>
        <begin position="614"/>
        <end position="627"/>
    </location>
</feature>
<feature type="compositionally biased region" description="Basic and acidic residues" evidence="1">
    <location>
        <begin position="710"/>
        <end position="720"/>
    </location>
</feature>
<protein>
    <submittedName>
        <fullName evidence="2">Uncharacterized protein</fullName>
    </submittedName>
</protein>
<dbReference type="EMBL" id="WNWS01000180">
    <property type="protein sequence ID" value="KAE9976140.1"/>
    <property type="molecule type" value="Genomic_DNA"/>
</dbReference>
<feature type="region of interest" description="Disordered" evidence="1">
    <location>
        <begin position="158"/>
        <end position="181"/>
    </location>
</feature>
<proteinExistence type="predicted"/>
<feature type="region of interest" description="Disordered" evidence="1">
    <location>
        <begin position="352"/>
        <end position="402"/>
    </location>
</feature>
<evidence type="ECO:0000313" key="2">
    <source>
        <dbReference type="EMBL" id="KAE9976140.1"/>
    </source>
</evidence>
<sequence>MSAAEYVELNDIDPFFDEGNAVGRSTYTNIRQQASSDVLGNQHYGDRGTGKPSSVISSSSTWALTDFKSSSTLKSFYDPDKYPLPISQQTSESAIRDMALRKGKSIVIGKKPSKERKDEVVEEPAWDYSASTAGSRSTATTTAKRPPRLDLTRLFTRPISTPGITSPSPSTIMQSPSMSSEYFNPQSPHFGQHAANSIANGMKSPVTPHSASTVKSFAMSNPSNGMRSPMLRSGSKLLKARPSPSSLKRAYQNRFKAHSERPEVKQSVYRPPQSAKNWFDGVLEEEDAFDEEIETEASTTTKGVHSYGDHGLDSQVQKGYPGITDQFYSPVEDHFNPSGPTSFIVHQGRSRREMDYISSRPSTLKSANTPVSATSLAIPQSSMSPISRQTSRTSRTRESLLANSDLGDTSILSLSSSDGESEDGDSIDYSRLPRFRNSIQVSDTDSIVIAEAQAFRIPANRPPKTTKEAVQRRRESVASTGSMLSTSTAAETSSIHSSITGPTYLAVPPRRDRPRRSGHTRQPSSIPEDNHNGKPTLPSSAVSPPSSCRGSIPGDVESVKSEPRKMMAVTEEEEALLEMMRSKRAAMAKHSMCNRNHADEHSISSPASSKSRANRPTSTSSSILDSFPISRSQRSSLMAANLDSNPQLDPLNAVNASAVPTAQTDTRARVDSSQRQRSASAQSRDTRDTRAQPDSSHRQRSESTQSRPTLDTRGRIDSSLRQRSGSTQSRATQQSKRTSTTSSITSRLEHSYSAFPPHLSFAPLDINLGTIPSSTYPRASLDARSLSPEPFSSPSTPQTRRGSADFLIRSPPSQRNSLASFGHLVHAMEHTLYSDVGCDIHDVTFNKETQRHSRRRTASSDANVPLDSEDDDEELPIFTGMAMTKTASSVKVRRKPVPGQQQNHDKPTAHATSASQAENRGYVWERDGDNVGLSFARTSMAERVGSVGTASSRCSVSEDVLAAWGSLGGWRDVVM</sequence>
<evidence type="ECO:0000313" key="3">
    <source>
        <dbReference type="Proteomes" id="UP000447873"/>
    </source>
</evidence>
<feature type="region of interest" description="Disordered" evidence="1">
    <location>
        <begin position="780"/>
        <end position="811"/>
    </location>
</feature>
<feature type="region of interest" description="Disordered" evidence="1">
    <location>
        <begin position="586"/>
        <end position="627"/>
    </location>
</feature>
<feature type="compositionally biased region" description="Basic and acidic residues" evidence="1">
    <location>
        <begin position="684"/>
        <end position="701"/>
    </location>
</feature>
<feature type="compositionally biased region" description="Low complexity" evidence="1">
    <location>
        <begin position="158"/>
        <end position="172"/>
    </location>
</feature>
<gene>
    <name evidence="2" type="ORF">EG328_002834</name>
</gene>
<comment type="caution">
    <text evidence="2">The sequence shown here is derived from an EMBL/GenBank/DDBJ whole genome shotgun (WGS) entry which is preliminary data.</text>
</comment>
<evidence type="ECO:0000256" key="1">
    <source>
        <dbReference type="SAM" id="MobiDB-lite"/>
    </source>
</evidence>
<feature type="region of interest" description="Disordered" evidence="1">
    <location>
        <begin position="848"/>
        <end position="872"/>
    </location>
</feature>
<dbReference type="AlphaFoldDB" id="A0A8H3UUT2"/>
<accession>A0A8H3UUT2</accession>
<feature type="region of interest" description="Disordered" evidence="1">
    <location>
        <begin position="459"/>
        <end position="566"/>
    </location>
</feature>
<feature type="compositionally biased region" description="Polar residues" evidence="1">
    <location>
        <begin position="477"/>
        <end position="501"/>
    </location>
</feature>
<dbReference type="Proteomes" id="UP000447873">
    <property type="component" value="Unassembled WGS sequence"/>
</dbReference>
<feature type="compositionally biased region" description="Polar residues" evidence="1">
    <location>
        <begin position="359"/>
        <end position="386"/>
    </location>
</feature>
<feature type="compositionally biased region" description="Basic and acidic residues" evidence="1">
    <location>
        <begin position="465"/>
        <end position="476"/>
    </location>
</feature>
<name>A0A8H3UUT2_VENIN</name>